<accession>A0A2U2PG25</accession>
<dbReference type="EC" id="3.1.3.5" evidence="7"/>
<evidence type="ECO:0000256" key="6">
    <source>
        <dbReference type="ARBA" id="ARBA00022801"/>
    </source>
</evidence>
<evidence type="ECO:0000256" key="5">
    <source>
        <dbReference type="ARBA" id="ARBA00022741"/>
    </source>
</evidence>
<evidence type="ECO:0000256" key="3">
    <source>
        <dbReference type="ARBA" id="ARBA00022490"/>
    </source>
</evidence>
<dbReference type="EMBL" id="QEAS01000009">
    <property type="protein sequence ID" value="PWG80358.1"/>
    <property type="molecule type" value="Genomic_DNA"/>
</dbReference>
<keyword evidence="3 7" id="KW-0963">Cytoplasm</keyword>
<keyword evidence="10" id="KW-1185">Reference proteome</keyword>
<evidence type="ECO:0000259" key="8">
    <source>
        <dbReference type="Pfam" id="PF01975"/>
    </source>
</evidence>
<dbReference type="GO" id="GO:0008254">
    <property type="term" value="F:3'-nucleotidase activity"/>
    <property type="evidence" value="ECO:0007669"/>
    <property type="project" value="TreeGrafter"/>
</dbReference>
<proteinExistence type="inferred from homology"/>
<evidence type="ECO:0000256" key="1">
    <source>
        <dbReference type="ARBA" id="ARBA00000815"/>
    </source>
</evidence>
<comment type="function">
    <text evidence="7">Nucleotidase that shows phosphatase activity on nucleoside 5'-monophosphates.</text>
</comment>
<keyword evidence="4 7" id="KW-0479">Metal-binding</keyword>
<organism evidence="9 10">
    <name type="scientific">Pararcticibacter amylolyticus</name>
    <dbReference type="NCBI Taxonomy" id="2173175"/>
    <lineage>
        <taxon>Bacteria</taxon>
        <taxon>Pseudomonadati</taxon>
        <taxon>Bacteroidota</taxon>
        <taxon>Sphingobacteriia</taxon>
        <taxon>Sphingobacteriales</taxon>
        <taxon>Sphingobacteriaceae</taxon>
        <taxon>Pararcticibacter</taxon>
    </lineage>
</organism>
<dbReference type="PANTHER" id="PTHR30457:SF12">
    <property type="entry name" value="5'_3'-NUCLEOTIDASE SURE"/>
    <property type="match status" value="1"/>
</dbReference>
<dbReference type="GO" id="GO:0008253">
    <property type="term" value="F:5'-nucleotidase activity"/>
    <property type="evidence" value="ECO:0007669"/>
    <property type="project" value="UniProtKB-UniRule"/>
</dbReference>
<dbReference type="InterPro" id="IPR002828">
    <property type="entry name" value="SurE-like_Pase/nucleotidase"/>
</dbReference>
<comment type="catalytic activity">
    <reaction evidence="1 7">
        <text>a ribonucleoside 5'-phosphate + H2O = a ribonucleoside + phosphate</text>
        <dbReference type="Rhea" id="RHEA:12484"/>
        <dbReference type="ChEBI" id="CHEBI:15377"/>
        <dbReference type="ChEBI" id="CHEBI:18254"/>
        <dbReference type="ChEBI" id="CHEBI:43474"/>
        <dbReference type="ChEBI" id="CHEBI:58043"/>
        <dbReference type="EC" id="3.1.3.5"/>
    </reaction>
</comment>
<dbReference type="RefSeq" id="WP_109416065.1">
    <property type="nucleotide sequence ID" value="NZ_QEAS01000009.1"/>
</dbReference>
<evidence type="ECO:0000313" key="9">
    <source>
        <dbReference type="EMBL" id="PWG80358.1"/>
    </source>
</evidence>
<dbReference type="GO" id="GO:0046872">
    <property type="term" value="F:metal ion binding"/>
    <property type="evidence" value="ECO:0007669"/>
    <property type="project" value="UniProtKB-UniRule"/>
</dbReference>
<sequence>MRILITNDDGIYSPGIAALAKVALKFGEVRVVAPDVEQSSMGHAVTHSRPLSYKKSPIEFEGIEAYRVNGTPADCVALGTHLWTKTDVVLSGINMGPNLGNGMWHSGTLAAAKQAVLLGIKGIALSTPVGKTEPDFEALAPFVEESLELLLDRPGLSLFNVNFPEKPKGMRWTRQSVRLYDGTIVPGTDPLGRKHYWFTVTPLEPADEGTDRWAVENDYVSITPLRLDLTNEEELKSMLEKEGTEYPIAK</sequence>
<comment type="cofactor">
    <cofactor evidence="7">
        <name>a divalent metal cation</name>
        <dbReference type="ChEBI" id="CHEBI:60240"/>
    </cofactor>
    <text evidence="7">Binds 1 divalent metal cation per subunit.</text>
</comment>
<reference evidence="9 10" key="1">
    <citation type="submission" date="2018-04" db="EMBL/GenBank/DDBJ databases">
        <title>Pedobacter chongqingensis sp. nov., isolated from a rottenly hemp rope.</title>
        <authorList>
            <person name="Cai Y."/>
        </authorList>
    </citation>
    <scope>NUCLEOTIDE SEQUENCE [LARGE SCALE GENOMIC DNA]</scope>
    <source>
        <strain evidence="9 10">FJ4-8</strain>
    </source>
</reference>
<dbReference type="GO" id="GO:0000166">
    <property type="term" value="F:nucleotide binding"/>
    <property type="evidence" value="ECO:0007669"/>
    <property type="project" value="UniProtKB-KW"/>
</dbReference>
<dbReference type="NCBIfam" id="TIGR00087">
    <property type="entry name" value="surE"/>
    <property type="match status" value="1"/>
</dbReference>
<feature type="binding site" evidence="7">
    <location>
        <position position="39"/>
    </location>
    <ligand>
        <name>a divalent metal cation</name>
        <dbReference type="ChEBI" id="CHEBI:60240"/>
    </ligand>
</feature>
<dbReference type="InterPro" id="IPR030048">
    <property type="entry name" value="SurE"/>
</dbReference>
<dbReference type="InterPro" id="IPR036523">
    <property type="entry name" value="SurE-like_sf"/>
</dbReference>
<evidence type="ECO:0000256" key="7">
    <source>
        <dbReference type="HAMAP-Rule" id="MF_00060"/>
    </source>
</evidence>
<comment type="subcellular location">
    <subcellularLocation>
        <location evidence="7">Cytoplasm</location>
    </subcellularLocation>
</comment>
<dbReference type="Pfam" id="PF01975">
    <property type="entry name" value="SurE"/>
    <property type="match status" value="1"/>
</dbReference>
<dbReference type="OrthoDB" id="9780815at2"/>
<dbReference type="GO" id="GO:0005737">
    <property type="term" value="C:cytoplasm"/>
    <property type="evidence" value="ECO:0007669"/>
    <property type="project" value="UniProtKB-SubCell"/>
</dbReference>
<feature type="binding site" evidence="7">
    <location>
        <position position="9"/>
    </location>
    <ligand>
        <name>a divalent metal cation</name>
        <dbReference type="ChEBI" id="CHEBI:60240"/>
    </ligand>
</feature>
<comment type="caution">
    <text evidence="9">The sequence shown here is derived from an EMBL/GenBank/DDBJ whole genome shotgun (WGS) entry which is preliminary data.</text>
</comment>
<evidence type="ECO:0000313" key="10">
    <source>
        <dbReference type="Proteomes" id="UP000245647"/>
    </source>
</evidence>
<comment type="similarity">
    <text evidence="2 7">Belongs to the SurE nucleotidase family.</text>
</comment>
<feature type="domain" description="Survival protein SurE-like phosphatase/nucleotidase" evidence="8">
    <location>
        <begin position="3"/>
        <end position="180"/>
    </location>
</feature>
<dbReference type="Proteomes" id="UP000245647">
    <property type="component" value="Unassembled WGS sequence"/>
</dbReference>
<keyword evidence="6 7" id="KW-0378">Hydrolase</keyword>
<protein>
    <recommendedName>
        <fullName evidence="7">5'-nucleotidase SurE</fullName>
        <ecNumber evidence="7">3.1.3.5</ecNumber>
    </recommendedName>
    <alternativeName>
        <fullName evidence="7">Nucleoside 5'-monophosphate phosphohydrolase</fullName>
    </alternativeName>
</protein>
<dbReference type="SUPFAM" id="SSF64167">
    <property type="entry name" value="SurE-like"/>
    <property type="match status" value="1"/>
</dbReference>
<feature type="binding site" evidence="7">
    <location>
        <position position="8"/>
    </location>
    <ligand>
        <name>a divalent metal cation</name>
        <dbReference type="ChEBI" id="CHEBI:60240"/>
    </ligand>
</feature>
<gene>
    <name evidence="7 9" type="primary">surE</name>
    <name evidence="9" type="ORF">DDR33_12170</name>
</gene>
<evidence type="ECO:0000256" key="4">
    <source>
        <dbReference type="ARBA" id="ARBA00022723"/>
    </source>
</evidence>
<dbReference type="PANTHER" id="PTHR30457">
    <property type="entry name" value="5'-NUCLEOTIDASE SURE"/>
    <property type="match status" value="1"/>
</dbReference>
<dbReference type="AlphaFoldDB" id="A0A2U2PG25"/>
<dbReference type="HAMAP" id="MF_00060">
    <property type="entry name" value="SurE"/>
    <property type="match status" value="1"/>
</dbReference>
<name>A0A2U2PG25_9SPHI</name>
<keyword evidence="5 7" id="KW-0547">Nucleotide-binding</keyword>
<dbReference type="GO" id="GO:0004309">
    <property type="term" value="F:exopolyphosphatase activity"/>
    <property type="evidence" value="ECO:0007669"/>
    <property type="project" value="TreeGrafter"/>
</dbReference>
<evidence type="ECO:0000256" key="2">
    <source>
        <dbReference type="ARBA" id="ARBA00011062"/>
    </source>
</evidence>
<dbReference type="Gene3D" id="3.40.1210.10">
    <property type="entry name" value="Survival protein SurE-like phosphatase/nucleotidase"/>
    <property type="match status" value="1"/>
</dbReference>
<feature type="binding site" evidence="7">
    <location>
        <position position="94"/>
    </location>
    <ligand>
        <name>a divalent metal cation</name>
        <dbReference type="ChEBI" id="CHEBI:60240"/>
    </ligand>
</feature>